<sequence>MINRSKDRLALFRNRAGVVSPGIHGLEVVLYSEIDNYRCTRKSINAIFPYDPGDEVLGRQYRAAKRHLDKLSDVK</sequence>
<name>A0A976MGF3_9CAUD</name>
<reference evidence="1" key="1">
    <citation type="submission" date="2021-11" db="EMBL/GenBank/DDBJ databases">
        <title>Phage-based biocontrol of nitrification in agricultural soil.</title>
        <authorList>
            <person name="Muniesa M."/>
            <person name="Quiros P."/>
            <person name="Salaet I."/>
        </authorList>
    </citation>
    <scope>NUCLEOTIDE SEQUENCE</scope>
</reference>
<evidence type="ECO:0000313" key="1">
    <source>
        <dbReference type="EMBL" id="UMO77798.1"/>
    </source>
</evidence>
<proteinExistence type="predicted"/>
<keyword evidence="2" id="KW-1185">Reference proteome</keyword>
<protein>
    <submittedName>
        <fullName evidence="1">Uncharacterized protein</fullName>
    </submittedName>
</protein>
<dbReference type="EMBL" id="OL634959">
    <property type="protein sequence ID" value="UMO77798.1"/>
    <property type="molecule type" value="Genomic_DNA"/>
</dbReference>
<evidence type="ECO:0000313" key="2">
    <source>
        <dbReference type="Proteomes" id="UP001061889"/>
    </source>
</evidence>
<organism evidence="1 2">
    <name type="scientific">Bacteriophage Phi NF-1</name>
    <dbReference type="NCBI Taxonomy" id="2900273"/>
    <lineage>
        <taxon>Viruses</taxon>
        <taxon>Duplodnaviria</taxon>
        <taxon>Heunggongvirae</taxon>
        <taxon>Uroviricota</taxon>
        <taxon>Caudoviricetes</taxon>
        <taxon>Autographivirales</taxon>
        <taxon>Autoscriptoviridae</taxon>
        <taxon>Catalonvirus</taxon>
        <taxon>Catalonvirus NF1</taxon>
    </lineage>
</organism>
<accession>A0A976MGF3</accession>
<dbReference type="Proteomes" id="UP001061889">
    <property type="component" value="Segment"/>
</dbReference>